<dbReference type="EMBL" id="CP151506">
    <property type="protein sequence ID" value="WZN62766.1"/>
    <property type="molecule type" value="Genomic_DNA"/>
</dbReference>
<evidence type="ECO:0000256" key="4">
    <source>
        <dbReference type="ARBA" id="ARBA00023242"/>
    </source>
</evidence>
<evidence type="ECO:0000256" key="3">
    <source>
        <dbReference type="ARBA" id="ARBA00022705"/>
    </source>
</evidence>
<dbReference type="InterPro" id="IPR010492">
    <property type="entry name" value="GINS_Psf3"/>
</dbReference>
<proteinExistence type="inferred from homology"/>
<organism evidence="7 8">
    <name type="scientific">Chloropicon roscoffensis</name>
    <dbReference type="NCBI Taxonomy" id="1461544"/>
    <lineage>
        <taxon>Eukaryota</taxon>
        <taxon>Viridiplantae</taxon>
        <taxon>Chlorophyta</taxon>
        <taxon>Chloropicophyceae</taxon>
        <taxon>Chloropicales</taxon>
        <taxon>Chloropicaceae</taxon>
        <taxon>Chloropicon</taxon>
    </lineage>
</organism>
<evidence type="ECO:0000259" key="5">
    <source>
        <dbReference type="Pfam" id="PF05916"/>
    </source>
</evidence>
<dbReference type="Pfam" id="PF22466">
    <property type="entry name" value="PSF3_N"/>
    <property type="match status" value="1"/>
</dbReference>
<dbReference type="Proteomes" id="UP001472866">
    <property type="component" value="Chromosome 06"/>
</dbReference>
<dbReference type="GO" id="GO:1902975">
    <property type="term" value="P:mitotic DNA replication initiation"/>
    <property type="evidence" value="ECO:0007669"/>
    <property type="project" value="TreeGrafter"/>
</dbReference>
<evidence type="ECO:0000313" key="7">
    <source>
        <dbReference type="EMBL" id="WZN62766.1"/>
    </source>
</evidence>
<keyword evidence="8" id="KW-1185">Reference proteome</keyword>
<dbReference type="AlphaFoldDB" id="A0AAX4P9N5"/>
<evidence type="ECO:0000256" key="1">
    <source>
        <dbReference type="ARBA" id="ARBA00004123"/>
    </source>
</evidence>
<feature type="domain" description="GINS subunit" evidence="5">
    <location>
        <begin position="72"/>
        <end position="170"/>
    </location>
</feature>
<keyword evidence="4" id="KW-0539">Nucleus</keyword>
<accession>A0AAX4P9N5</accession>
<dbReference type="InterPro" id="IPR038437">
    <property type="entry name" value="GINS_Psf3_sf"/>
</dbReference>
<dbReference type="Pfam" id="PF05916">
    <property type="entry name" value="Sld5"/>
    <property type="match status" value="1"/>
</dbReference>
<dbReference type="CDD" id="cd21693">
    <property type="entry name" value="GINS_B_Psf3"/>
    <property type="match status" value="1"/>
</dbReference>
<dbReference type="CDD" id="cd11713">
    <property type="entry name" value="GINS_A_psf3"/>
    <property type="match status" value="1"/>
</dbReference>
<evidence type="ECO:0000256" key="2">
    <source>
        <dbReference type="ARBA" id="ARBA00006343"/>
    </source>
</evidence>
<dbReference type="PANTHER" id="PTHR22768:SF0">
    <property type="entry name" value="DNA REPLICATION COMPLEX GINS PROTEIN PSF3"/>
    <property type="match status" value="1"/>
</dbReference>
<dbReference type="SUPFAM" id="SSF158573">
    <property type="entry name" value="GINS helical bundle-like"/>
    <property type="match status" value="1"/>
</dbReference>
<evidence type="ECO:0000313" key="8">
    <source>
        <dbReference type="Proteomes" id="UP001472866"/>
    </source>
</evidence>
<keyword evidence="3" id="KW-0235">DNA replication</keyword>
<feature type="domain" description="DNA replication complex GINS protein PSF3 N-terminal" evidence="6">
    <location>
        <begin position="5"/>
        <end position="57"/>
    </location>
</feature>
<protein>
    <submittedName>
        <fullName evidence="7">Subunit Psf3 of DNA replication GINS complex</fullName>
    </submittedName>
</protein>
<dbReference type="PANTHER" id="PTHR22768">
    <property type="entry name" value="DNA REPLICATION COMPLEX GINS PROTEIN PSF3"/>
    <property type="match status" value="1"/>
</dbReference>
<name>A0AAX4P9N5_9CHLO</name>
<dbReference type="GO" id="GO:0000811">
    <property type="term" value="C:GINS complex"/>
    <property type="evidence" value="ECO:0007669"/>
    <property type="project" value="TreeGrafter"/>
</dbReference>
<dbReference type="InterPro" id="IPR036224">
    <property type="entry name" value="GINS_bundle-like_dom_sf"/>
</dbReference>
<gene>
    <name evidence="7" type="ORF">HKI87_06g43080</name>
</gene>
<comment type="similarity">
    <text evidence="2">Belongs to the GINS3/PSF3 family.</text>
</comment>
<dbReference type="SUPFAM" id="SSF160059">
    <property type="entry name" value="PriA/YqbF domain"/>
    <property type="match status" value="1"/>
</dbReference>
<sequence>MAKYYDVDDILAEQETLPTVFNTEVYALGRALDPSCDSENLPAGSSVNLPFWLADFLSHRKMLKPHLPKFLKKRLRDELQGEAGCVDLRDRCKFFYELGRKLCTLSELDGSEDLSEFLLNTFTSRFKEMLTTSHVCSNETRETYSRVLTNEELELFTRAQASSKAFERWIYSKSTVISSRIKRNKRKREWEGQEFRFRTRPVVSA</sequence>
<comment type="subcellular location">
    <subcellularLocation>
        <location evidence="1">Nucleus</location>
    </subcellularLocation>
</comment>
<dbReference type="Gene3D" id="1.20.58.2050">
    <property type="match status" value="1"/>
</dbReference>
<dbReference type="InterPro" id="IPR021151">
    <property type="entry name" value="GINS_A"/>
</dbReference>
<dbReference type="InterPro" id="IPR055221">
    <property type="entry name" value="PSF3_N"/>
</dbReference>
<reference evidence="7 8" key="1">
    <citation type="submission" date="2024-03" db="EMBL/GenBank/DDBJ databases">
        <title>Complete genome sequence of the green alga Chloropicon roscoffensis RCC1871.</title>
        <authorList>
            <person name="Lemieux C."/>
            <person name="Pombert J.-F."/>
            <person name="Otis C."/>
            <person name="Turmel M."/>
        </authorList>
    </citation>
    <scope>NUCLEOTIDE SEQUENCE [LARGE SCALE GENOMIC DNA]</scope>
    <source>
        <strain evidence="7 8">RCC1871</strain>
    </source>
</reference>
<evidence type="ECO:0000259" key="6">
    <source>
        <dbReference type="Pfam" id="PF22466"/>
    </source>
</evidence>